<comment type="caution">
    <text evidence="4">The sequence shown here is derived from an EMBL/GenBank/DDBJ whole genome shotgun (WGS) entry which is preliminary data.</text>
</comment>
<evidence type="ECO:0000313" key="4">
    <source>
        <dbReference type="EMBL" id="RJX49169.1"/>
    </source>
</evidence>
<reference evidence="4 5" key="1">
    <citation type="submission" date="2018-06" db="EMBL/GenBank/DDBJ databases">
        <title>Halonotius sp. F13-13 a new haloarchaeeon isolated from a solar saltern from Isla Cristina, Huelva, Spain.</title>
        <authorList>
            <person name="Duran-Viseras A."/>
            <person name="Sanchez-Porro C."/>
            <person name="Ventosa A."/>
        </authorList>
    </citation>
    <scope>NUCLEOTIDE SEQUENCE [LARGE SCALE GENOMIC DNA]</scope>
    <source>
        <strain evidence="4 5">CECT 7525</strain>
    </source>
</reference>
<dbReference type="Proteomes" id="UP000281564">
    <property type="component" value="Unassembled WGS sequence"/>
</dbReference>
<evidence type="ECO:0000256" key="1">
    <source>
        <dbReference type="ARBA" id="ARBA00022741"/>
    </source>
</evidence>
<keyword evidence="2" id="KW-0067">ATP-binding</keyword>
<sequence>MPVSARVATMGDGRVIAVAGAKGGVGKTTTAINLGVALAHAGQTVAVVELDLAMANIVDFLQFEPERTLHDVLSGTAPTTEALYPIDDRMHVLPSGTELAEFNAINVAALAPVIRSLRPAYDFVLLDTAAGVSPETIYPLRLADEVLIVSTPRVASIRDGKKTIELAHRVNGEVMGVVFVRAGTGRAPPPERLATFLETDLIGAVPEDETVAAAQDMSQPICLFDPDSPAATAYQEIADSLVLGDTADDGDDDAVLGRGGVADLQNAEAIAKSAAKADPDGMDGATKPLESDALTTGDPDDNGFEFVKRKGE</sequence>
<dbReference type="AlphaFoldDB" id="A0A3A6Q1A7"/>
<dbReference type="GO" id="GO:0005524">
    <property type="term" value="F:ATP binding"/>
    <property type="evidence" value="ECO:0007669"/>
    <property type="project" value="TreeGrafter"/>
</dbReference>
<dbReference type="InterPro" id="IPR027417">
    <property type="entry name" value="P-loop_NTPase"/>
</dbReference>
<dbReference type="PANTHER" id="PTHR43384:SF10">
    <property type="entry name" value="ATPASE INVOLVED IN CHROMOSOME PARTITIONING, PARA_MIND FAMILY"/>
    <property type="match status" value="1"/>
</dbReference>
<keyword evidence="5" id="KW-1185">Reference proteome</keyword>
<protein>
    <submittedName>
        <fullName evidence="4">MinD/ParA family protein</fullName>
    </submittedName>
</protein>
<dbReference type="EMBL" id="QMDW01000012">
    <property type="protein sequence ID" value="RJX49169.1"/>
    <property type="molecule type" value="Genomic_DNA"/>
</dbReference>
<organism evidence="4 5">
    <name type="scientific">Halonotius pteroides</name>
    <dbReference type="NCBI Taxonomy" id="268735"/>
    <lineage>
        <taxon>Archaea</taxon>
        <taxon>Methanobacteriati</taxon>
        <taxon>Methanobacteriota</taxon>
        <taxon>Stenosarchaea group</taxon>
        <taxon>Halobacteria</taxon>
        <taxon>Halobacteriales</taxon>
        <taxon>Haloferacaceae</taxon>
        <taxon>Halonotius</taxon>
    </lineage>
</organism>
<evidence type="ECO:0000313" key="5">
    <source>
        <dbReference type="Proteomes" id="UP000281564"/>
    </source>
</evidence>
<dbReference type="GO" id="GO:0051782">
    <property type="term" value="P:negative regulation of cell division"/>
    <property type="evidence" value="ECO:0007669"/>
    <property type="project" value="TreeGrafter"/>
</dbReference>
<dbReference type="GO" id="GO:0005829">
    <property type="term" value="C:cytosol"/>
    <property type="evidence" value="ECO:0007669"/>
    <property type="project" value="TreeGrafter"/>
</dbReference>
<dbReference type="InterPro" id="IPR033756">
    <property type="entry name" value="YlxH/NBP35"/>
</dbReference>
<dbReference type="PANTHER" id="PTHR43384">
    <property type="entry name" value="SEPTUM SITE-DETERMINING PROTEIN MIND HOMOLOG, CHLOROPLASTIC-RELATED"/>
    <property type="match status" value="1"/>
</dbReference>
<evidence type="ECO:0000256" key="3">
    <source>
        <dbReference type="SAM" id="MobiDB-lite"/>
    </source>
</evidence>
<dbReference type="InterPro" id="IPR050625">
    <property type="entry name" value="ParA/MinD_ATPase"/>
</dbReference>
<dbReference type="GO" id="GO:0009898">
    <property type="term" value="C:cytoplasmic side of plasma membrane"/>
    <property type="evidence" value="ECO:0007669"/>
    <property type="project" value="TreeGrafter"/>
</dbReference>
<name>A0A3A6Q1A7_9EURY</name>
<dbReference type="Gene3D" id="3.40.50.300">
    <property type="entry name" value="P-loop containing nucleotide triphosphate hydrolases"/>
    <property type="match status" value="1"/>
</dbReference>
<dbReference type="SUPFAM" id="SSF52540">
    <property type="entry name" value="P-loop containing nucleoside triphosphate hydrolases"/>
    <property type="match status" value="1"/>
</dbReference>
<dbReference type="Pfam" id="PF10609">
    <property type="entry name" value="ParA"/>
    <property type="match status" value="1"/>
</dbReference>
<evidence type="ECO:0000256" key="2">
    <source>
        <dbReference type="ARBA" id="ARBA00022840"/>
    </source>
</evidence>
<gene>
    <name evidence="4" type="ORF">DP106_09420</name>
</gene>
<feature type="region of interest" description="Disordered" evidence="3">
    <location>
        <begin position="272"/>
        <end position="303"/>
    </location>
</feature>
<proteinExistence type="predicted"/>
<keyword evidence="1" id="KW-0547">Nucleotide-binding</keyword>
<dbReference type="GO" id="GO:0016887">
    <property type="term" value="F:ATP hydrolysis activity"/>
    <property type="evidence" value="ECO:0007669"/>
    <property type="project" value="TreeGrafter"/>
</dbReference>
<accession>A0A3A6Q1A7</accession>